<dbReference type="OrthoDB" id="5242916at2759"/>
<sequence length="372" mass="41117">MPLISTPSSSHSATPDPPSPPFPQFSALPPNCDTNVSPPHLYLDSRRLDPSDSDAEVSTYDPSAWQTRLALRQTCREARQICVIPPDKVLTLPLVLPDPNQDLNLCIRAGDGQLRSLTPFSNRDVKPGVYTHRITRSINLLSTDDMIVFALENCSFNLPFEESSGGGRGDDDEAEVNQGWSYDPEFHEPAVQFGIREDRFCLCVARATHEILSVDGVRLMLINEATVRCQVPVDKTVVLFMCERDTMVDSRAPMMDGVSSSTSGSGSGTRSAPHGVVATTNKTKTQNQDQSDTGLCDGNAYADAKGESVEKIAEKDKGQPICWEDRWGDLYMPAHSGLFTFTNQLVKLRPEKTDMRRRYLESALLKSPKRPL</sequence>
<feature type="region of interest" description="Disordered" evidence="1">
    <location>
        <begin position="1"/>
        <end position="39"/>
    </location>
</feature>
<proteinExistence type="predicted"/>
<organism evidence="2 3">
    <name type="scientific">Pseudomassariella vexata</name>
    <dbReference type="NCBI Taxonomy" id="1141098"/>
    <lineage>
        <taxon>Eukaryota</taxon>
        <taxon>Fungi</taxon>
        <taxon>Dikarya</taxon>
        <taxon>Ascomycota</taxon>
        <taxon>Pezizomycotina</taxon>
        <taxon>Sordariomycetes</taxon>
        <taxon>Xylariomycetidae</taxon>
        <taxon>Amphisphaeriales</taxon>
        <taxon>Pseudomassariaceae</taxon>
        <taxon>Pseudomassariella</taxon>
    </lineage>
</organism>
<dbReference type="InParanoid" id="A0A1Y2EFX9"/>
<evidence type="ECO:0000313" key="3">
    <source>
        <dbReference type="Proteomes" id="UP000193689"/>
    </source>
</evidence>
<feature type="compositionally biased region" description="Low complexity" evidence="1">
    <location>
        <begin position="259"/>
        <end position="271"/>
    </location>
</feature>
<dbReference type="GeneID" id="63775710"/>
<accession>A0A1Y2EFX9</accession>
<reference evidence="2 3" key="1">
    <citation type="submission" date="2016-07" db="EMBL/GenBank/DDBJ databases">
        <title>Pervasive Adenine N6-methylation of Active Genes in Fungi.</title>
        <authorList>
            <consortium name="DOE Joint Genome Institute"/>
            <person name="Mondo S.J."/>
            <person name="Dannebaum R.O."/>
            <person name="Kuo R.C."/>
            <person name="Labutti K."/>
            <person name="Haridas S."/>
            <person name="Kuo A."/>
            <person name="Salamov A."/>
            <person name="Ahrendt S.R."/>
            <person name="Lipzen A."/>
            <person name="Sullivan W."/>
            <person name="Andreopoulos W.B."/>
            <person name="Clum A."/>
            <person name="Lindquist E."/>
            <person name="Daum C."/>
            <person name="Ramamoorthy G.K."/>
            <person name="Gryganskyi A."/>
            <person name="Culley D."/>
            <person name="Magnuson J.K."/>
            <person name="James T.Y."/>
            <person name="O'Malley M.A."/>
            <person name="Stajich J.E."/>
            <person name="Spatafora J.W."/>
            <person name="Visel A."/>
            <person name="Grigoriev I.V."/>
        </authorList>
    </citation>
    <scope>NUCLEOTIDE SEQUENCE [LARGE SCALE GENOMIC DNA]</scope>
    <source>
        <strain evidence="2 3">CBS 129021</strain>
    </source>
</reference>
<dbReference type="RefSeq" id="XP_040720432.1">
    <property type="nucleotide sequence ID" value="XM_040859498.1"/>
</dbReference>
<evidence type="ECO:0000256" key="1">
    <source>
        <dbReference type="SAM" id="MobiDB-lite"/>
    </source>
</evidence>
<name>A0A1Y2EFX9_9PEZI</name>
<dbReference type="Proteomes" id="UP000193689">
    <property type="component" value="Unassembled WGS sequence"/>
</dbReference>
<evidence type="ECO:0000313" key="2">
    <source>
        <dbReference type="EMBL" id="ORY70482.1"/>
    </source>
</evidence>
<dbReference type="AlphaFoldDB" id="A0A1Y2EFX9"/>
<feature type="compositionally biased region" description="Low complexity" evidence="1">
    <location>
        <begin position="279"/>
        <end position="288"/>
    </location>
</feature>
<dbReference type="EMBL" id="MCFJ01000002">
    <property type="protein sequence ID" value="ORY70482.1"/>
    <property type="molecule type" value="Genomic_DNA"/>
</dbReference>
<gene>
    <name evidence="2" type="ORF">BCR38DRAFT_422215</name>
</gene>
<feature type="region of interest" description="Disordered" evidence="1">
    <location>
        <begin position="252"/>
        <end position="296"/>
    </location>
</feature>
<protein>
    <submittedName>
        <fullName evidence="2">Uncharacterized protein</fullName>
    </submittedName>
</protein>
<keyword evidence="3" id="KW-1185">Reference proteome</keyword>
<feature type="compositionally biased region" description="Low complexity" evidence="1">
    <location>
        <begin position="1"/>
        <end position="14"/>
    </location>
</feature>
<comment type="caution">
    <text evidence="2">The sequence shown here is derived from an EMBL/GenBank/DDBJ whole genome shotgun (WGS) entry which is preliminary data.</text>
</comment>